<feature type="compositionally biased region" description="Low complexity" evidence="1">
    <location>
        <begin position="294"/>
        <end position="306"/>
    </location>
</feature>
<evidence type="ECO:0000313" key="4">
    <source>
        <dbReference type="Proteomes" id="UP000694888"/>
    </source>
</evidence>
<dbReference type="InterPro" id="IPR058210">
    <property type="entry name" value="SACS/Nov_dom"/>
</dbReference>
<accession>A0ABM0JCG0</accession>
<feature type="compositionally biased region" description="Basic and acidic residues" evidence="1">
    <location>
        <begin position="2908"/>
        <end position="2919"/>
    </location>
</feature>
<organism evidence="4 5">
    <name type="scientific">Aplysia californica</name>
    <name type="common">California sea hare</name>
    <dbReference type="NCBI Taxonomy" id="6500"/>
    <lineage>
        <taxon>Eukaryota</taxon>
        <taxon>Metazoa</taxon>
        <taxon>Spiralia</taxon>
        <taxon>Lophotrochozoa</taxon>
        <taxon>Mollusca</taxon>
        <taxon>Gastropoda</taxon>
        <taxon>Heterobranchia</taxon>
        <taxon>Euthyneura</taxon>
        <taxon>Tectipleura</taxon>
        <taxon>Aplysiida</taxon>
        <taxon>Aplysioidea</taxon>
        <taxon>Aplysiidae</taxon>
        <taxon>Aplysia</taxon>
    </lineage>
</organism>
<feature type="region of interest" description="Disordered" evidence="1">
    <location>
        <begin position="413"/>
        <end position="435"/>
    </location>
</feature>
<dbReference type="Gene3D" id="3.30.565.10">
    <property type="entry name" value="Histidine kinase-like ATPase, C-terminal domain"/>
    <property type="match status" value="1"/>
</dbReference>
<dbReference type="Proteomes" id="UP000694888">
    <property type="component" value="Unplaced"/>
</dbReference>
<feature type="region of interest" description="Disordered" evidence="1">
    <location>
        <begin position="2753"/>
        <end position="3094"/>
    </location>
</feature>
<feature type="compositionally biased region" description="Polar residues" evidence="1">
    <location>
        <begin position="278"/>
        <end position="293"/>
    </location>
</feature>
<dbReference type="PANTHER" id="PTHR32387">
    <property type="entry name" value="WU:FJ29H11"/>
    <property type="match status" value="1"/>
</dbReference>
<dbReference type="Pfam" id="PF25794">
    <property type="entry name" value="SACS"/>
    <property type="match status" value="1"/>
</dbReference>
<feature type="compositionally biased region" description="Gly residues" evidence="1">
    <location>
        <begin position="2921"/>
        <end position="2947"/>
    </location>
</feature>
<protein>
    <submittedName>
        <fullName evidence="5">Uncharacterized protein LOC101857532 isoform X1</fullName>
    </submittedName>
</protein>
<feature type="compositionally biased region" description="Polar residues" evidence="1">
    <location>
        <begin position="2850"/>
        <end position="2873"/>
    </location>
</feature>
<proteinExistence type="predicted"/>
<feature type="compositionally biased region" description="Basic and acidic residues" evidence="1">
    <location>
        <begin position="1358"/>
        <end position="1376"/>
    </location>
</feature>
<dbReference type="InterPro" id="IPR024975">
    <property type="entry name" value="NOV_C"/>
</dbReference>
<feature type="region of interest" description="Disordered" evidence="1">
    <location>
        <begin position="229"/>
        <end position="262"/>
    </location>
</feature>
<evidence type="ECO:0000313" key="5">
    <source>
        <dbReference type="RefSeq" id="XP_005090509.1"/>
    </source>
</evidence>
<sequence length="3264" mass="363447">MNVATAYYFIFPPVSCFRLWALGMPSVEESRYQLKLDIVSFLSKCPKQKHHEGKFWNRLQTFTGKPLLKNRYGVTKLNKFFEIFDDVIFKEDRFICLRGDNDSLDESKDINTQGSEASGGAVKMFPSQTASNGYADGTFEDRMVSVLKAHDGTCKIWTFLDAYCSAYGKIPTHPRNWPVEKVITRDFYDVVSLNGDVLSLKSRGASAKGKPGSSKSSVSAAPWGSAARTDFAAGTRTKKSQPTPIVIDSESDDEDDGKETLSSFKNSAGFIAFSNSKLSQDATPQGQTAHSRYSLSSGGAPASAGSTPFMGPSGSNIRPGPSGPPMGPPMSAPPQSAPWATPSPRGPLIRAPWHGPPGLAKNLVVDFTKSAPPQMPRPPLEMYQNAFASPALVVCPPPSLNVPTPLRNAPTPSMPSISEWPVQRKRTGPPPGTKITEEREPVVVRHVQLPRQARLTAEQVNYELQTCIEDLAASGDHVSLELVENLLLQKFKVHRFQDLRLRECSFVFLPAGKDHSNMLSKVNSYVQNFVRSRSTCTLFELHECLREFHSEKKEFELLKLGPLQKMPVVFDMFKFPEDEYIPEITSQDLMENLNNFLDRYNKWQQQVTLTEFMEYLTTEVYEVERAYSLGIRIRSLPLAIQTLKKSKRDAGSTRRMVMERLKELLYTDIQECFYKFRTSVMQTASDGSQELRKHYMNLEPEVALQEIYSKFEVLLHLFVGESGPDYRKYLKSARQFQQFVQSVVGLPLPRMVFHLAICLSNTEVQDSAAEFMAQEAEKQQQAQTHRQEANVMAEKKQPPTKAALTDKVILYINRCIEHGTLQLNHLQRIETRLLEEDFRFQTFHEMGYGSFLDFIITEKKVKALLDECGGTSLGQGGGHDGAANFLPSQLEILEFVCQARKAGSVQNQQVERALCEQYHVTDVRHLGHGNVSRLCNAAAKPGKHAASVYHTHFESALCGKSSPSTHSLSNAVGNQGSQSRLAALACLTRCPLLTDMAEWSHWKLVFQPQHGPLRDFVQKYGGQTKEPLEGGNKTAVSDFMALEVEPGKLLKLTSRSNPADFVSALDSCDAVHSAGVLVSIIVANGGLESTPLALLANHVTTQLFSLHARSPSLHTPGGPPAEDSPLVMNLAVQFVTDILLTLPVRIATAIGNQVLLEPLSQVVGSAKSKSLVLQVCTASGRRERLELLGCLLGLPEWTESFTAKCSFPLELVTEILADEIMGGPELDTGLDEDDDNDDDDEEEEESDIDEILSSDGSEVGESSQLQEGSKIVEGQKMDQGKEASGEDEEDSEDDDDDEEEEQEDDEEEDTEDEDEEKEKEKAEENGESEAKKGEEESIPVNASRDASQTGMEDGQMDSGKEENPTAAEPEVRERTREEVCCEIVENIRRDEFGVGVKLDETGEKLLKKQQERQGRSLQRLSKDLYSKDTHFVLELIQNADDNAYTEPQPAVKFIIDHSGVTVQNNEMGFEEKNIRALCDVGKSTKAKHNLGYIGQKGIGFKSVFRVTGRPEVHSNGFHICFDVHSGPMGYILPHWIESSDLDEKWQTHIILPWTEEIKQHIRSHAARFNDIQPTLLLFLHRLKEVTIKNEVEGSELHMVRRDLEDGEVQIRHEDITDRWLVLRKILDASSISLQAKSGVNVESTEIALAFPLKDMNQVPQGQKSLSKLPVFAFLPLRSYGFRFIVQGDFDVPSSREDVDRDSSWNQWLRNEIPALFVEALDSFKLRQDLSPVEALCLYLQFIPLEGEVMGFFTPVAPHILTLLKDKNCIPVMGTDKKGSVQWKKPSQTIICQDSLVREIVSPELLQHQLGLFYIHQDVLGALNEALTRALGVSSITVERLLHIGRFNGLNWDNSGNPDRVMDISKWLACIYRSMDDFQDNTATLNTLRSLKIIPLSAGNLVSLDDVTVFLLTDGQGQTASSRDRRSKQANARDPLLELKKDLNLVHGALTSTPDAEVNSQVVKLLLKMDIKQLTPQDLIHSHIMPVLTSDGWKEKSRDVLISYLVYIKGEREQNASVIDMAELRPVARLATNHGIKNPVEDDVHFSQPFGNVTNLKHLFPGIDWTLVDSAYLPSTHTRTDVISWHDFLSQLGVVDFLRVKRVELSLDKSSIDESVWAPYKDIWPDSPDGYTIVDFQCEEFHRLATANNVQGELYSQMVALFEQLDKEWNSLYSRFVSTQLKSASGHVLKETIDTSFSILLRSLAWLPASCTSISVEPASGRVIPPDQEALHQAAELYVCSREITKLLAHTVKYLKVQPLRNSTFSSFLKVKSNVSVTSVKDALISWSARDASSPDTARAFSTTYSHISELYRYLNDNLSRKDGQDLFHTHPVIFVPDGLNFGSGRDPVAGRMLSRKELWWADPTELFVKYHDSLLRYKSPLAKTRIIGHLYQEHSEMFHFSVKVPTAPSTAHLAQLVDHLATVFILKEPGILEDTLYLFSEIGSQLIKISHTTAGVATEEAQLAQTNLPLVKELFANSALFPTKLDQWVALSAAPMLSDSSELEEMFLMKPGVHFLRLEADTPGGQRENPLKGKLSQKHQINAESVKYLVSLFEEIRPLSECVTTTEITTGFEPCTDGQTYLHRVVGLVQRFLYFSYSDVYRQVKEKKAEGLKDLLFTQVWKLEVRYELTDRPDVYEIRSEKCIVKDKHFYFHKDAVESQSEINREVAKFFSEGNEDCIRELRSFLSQVVPIIEGISDESIESLMSRQKAHIGTLPSSEEVWEVPLPVIKKPEPEPQLEVEETMVYGKAVYEPSDEQSASTGNDGNAGLKSWPPRSGEAMAERPNTGKTGPGPIGPSSQWPPPEPSSHKKSSRDLPSTIRFEEGEEMEKEQGSSESGRHQHTARGEGTERQNSSSSHHGGTQIYRQTSETGSKSGVARSESADGSGGGSRPASGTGGSGGGGAGRPVKRGEERAADDASRSGGGGGGGGSWREGRSGESGAGGAGGTRGDEEGSGGGGSQCMDTGDEQSREGGSNPGSAGDKQESREEGKRKLTDGSQEEMFVPKRLNSHDPSEAGYQSGREEGNQANRRREGEQHMEGDDGQQSNVGGTGTGSGRRGPPRDDLEDSEGRQGRRGNAGESHGDARFTPVGRKQHKDKDVLHFKLPLWSGQTEELSYTELGQGSNLPVPEALIKDDSQVGEIGRWGEQLVWDYLQRLRQTDRLVEDVIWPNESTESGRPYDFEILFKSDEVDKVFSVFVEVKTTVSTDKEVFPISLTQIRFAMQQGEHYQIYRVFGAGQKDVRLLRIDNVADRMRLHQMKLLMLL</sequence>
<feature type="domain" description="Protein NO VEIN C-terminal" evidence="2">
    <location>
        <begin position="3146"/>
        <end position="3242"/>
    </location>
</feature>
<dbReference type="RefSeq" id="XP_005090509.1">
    <property type="nucleotide sequence ID" value="XM_005090452.3"/>
</dbReference>
<feature type="domain" description="Sacsin/Nov" evidence="3">
    <location>
        <begin position="1425"/>
        <end position="1524"/>
    </location>
</feature>
<dbReference type="Pfam" id="PF13020">
    <property type="entry name" value="NOV_C"/>
    <property type="match status" value="1"/>
</dbReference>
<dbReference type="PANTHER" id="PTHR32387:SF0">
    <property type="entry name" value="PROTEIN NO VEIN"/>
    <property type="match status" value="1"/>
</dbReference>
<feature type="region of interest" description="Disordered" evidence="1">
    <location>
        <begin position="278"/>
        <end position="346"/>
    </location>
</feature>
<feature type="compositionally biased region" description="Pro residues" evidence="1">
    <location>
        <begin position="321"/>
        <end position="336"/>
    </location>
</feature>
<feature type="compositionally biased region" description="Basic and acidic residues" evidence="1">
    <location>
        <begin position="3059"/>
        <end position="3071"/>
    </location>
</feature>
<evidence type="ECO:0000259" key="3">
    <source>
        <dbReference type="Pfam" id="PF25794"/>
    </source>
</evidence>
<dbReference type="InterPro" id="IPR052957">
    <property type="entry name" value="Auxin_embryo_med"/>
</dbReference>
<gene>
    <name evidence="5" type="primary">LOC101857532</name>
</gene>
<dbReference type="NCBIfam" id="NF047352">
    <property type="entry name" value="P_loop_sacsin"/>
    <property type="match status" value="1"/>
</dbReference>
<evidence type="ECO:0000256" key="1">
    <source>
        <dbReference type="SAM" id="MobiDB-lite"/>
    </source>
</evidence>
<feature type="compositionally biased region" description="Basic and acidic residues" evidence="1">
    <location>
        <begin position="1273"/>
        <end position="1284"/>
    </location>
</feature>
<feature type="region of interest" description="Disordered" evidence="1">
    <location>
        <begin position="202"/>
        <end position="221"/>
    </location>
</feature>
<name>A0ABM0JCG0_APLCA</name>
<keyword evidence="4" id="KW-1185">Reference proteome</keyword>
<dbReference type="SUPFAM" id="SSF55874">
    <property type="entry name" value="ATPase domain of HSP90 chaperone/DNA topoisomerase II/histidine kinase"/>
    <property type="match status" value="1"/>
</dbReference>
<reference evidence="5" key="1">
    <citation type="submission" date="2025-08" db="UniProtKB">
        <authorList>
            <consortium name="RefSeq"/>
        </authorList>
    </citation>
    <scope>IDENTIFICATION</scope>
</reference>
<feature type="compositionally biased region" description="Basic and acidic residues" evidence="1">
    <location>
        <begin position="2829"/>
        <end position="2849"/>
    </location>
</feature>
<feature type="compositionally biased region" description="Acidic residues" evidence="1">
    <location>
        <begin position="1228"/>
        <end position="1252"/>
    </location>
</feature>
<evidence type="ECO:0000259" key="2">
    <source>
        <dbReference type="Pfam" id="PF13020"/>
    </source>
</evidence>
<dbReference type="GeneID" id="101857532"/>
<feature type="compositionally biased region" description="Basic and acidic residues" evidence="1">
    <location>
        <begin position="1318"/>
        <end position="1335"/>
    </location>
</feature>
<feature type="compositionally biased region" description="Acidic residues" evidence="1">
    <location>
        <begin position="1285"/>
        <end position="1317"/>
    </location>
</feature>
<feature type="compositionally biased region" description="Basic and acidic residues" evidence="1">
    <location>
        <begin position="3020"/>
        <end position="3039"/>
    </location>
</feature>
<feature type="region of interest" description="Disordered" evidence="1">
    <location>
        <begin position="1222"/>
        <end position="1376"/>
    </location>
</feature>
<dbReference type="InterPro" id="IPR036890">
    <property type="entry name" value="HATPase_C_sf"/>
</dbReference>
<feature type="compositionally biased region" description="Gly residues" evidence="1">
    <location>
        <begin position="2884"/>
        <end position="2904"/>
    </location>
</feature>
<feature type="compositionally biased region" description="Basic and acidic residues" evidence="1">
    <location>
        <begin position="2981"/>
        <end position="2994"/>
    </location>
</feature>